<keyword evidence="2 6" id="KW-0812">Transmembrane</keyword>
<evidence type="ECO:0000256" key="3">
    <source>
        <dbReference type="ARBA" id="ARBA00022989"/>
    </source>
</evidence>
<accession>A0AAD9NFB5</accession>
<keyword evidence="3 6" id="KW-1133">Transmembrane helix</keyword>
<dbReference type="Proteomes" id="UP001209878">
    <property type="component" value="Unassembled WGS sequence"/>
</dbReference>
<feature type="region of interest" description="Disordered" evidence="5">
    <location>
        <begin position="1"/>
        <end position="21"/>
    </location>
</feature>
<dbReference type="InterPro" id="IPR050598">
    <property type="entry name" value="AminoAcid_Transporter"/>
</dbReference>
<organism evidence="7 8">
    <name type="scientific">Ridgeia piscesae</name>
    <name type="common">Tubeworm</name>
    <dbReference type="NCBI Taxonomy" id="27915"/>
    <lineage>
        <taxon>Eukaryota</taxon>
        <taxon>Metazoa</taxon>
        <taxon>Spiralia</taxon>
        <taxon>Lophotrochozoa</taxon>
        <taxon>Annelida</taxon>
        <taxon>Polychaeta</taxon>
        <taxon>Sedentaria</taxon>
        <taxon>Canalipalpata</taxon>
        <taxon>Sabellida</taxon>
        <taxon>Siboglinidae</taxon>
        <taxon>Ridgeia</taxon>
    </lineage>
</organism>
<name>A0AAD9NFB5_RIDPI</name>
<dbReference type="Pfam" id="PF13520">
    <property type="entry name" value="AA_permease_2"/>
    <property type="match status" value="1"/>
</dbReference>
<comment type="subcellular location">
    <subcellularLocation>
        <location evidence="1">Membrane</location>
        <topology evidence="1">Multi-pass membrane protein</topology>
    </subcellularLocation>
</comment>
<dbReference type="InterPro" id="IPR002293">
    <property type="entry name" value="AA/rel_permease1"/>
</dbReference>
<evidence type="ECO:0000256" key="4">
    <source>
        <dbReference type="ARBA" id="ARBA00023136"/>
    </source>
</evidence>
<evidence type="ECO:0000256" key="6">
    <source>
        <dbReference type="SAM" id="Phobius"/>
    </source>
</evidence>
<dbReference type="AlphaFoldDB" id="A0AAD9NFB5"/>
<evidence type="ECO:0000256" key="5">
    <source>
        <dbReference type="SAM" id="MobiDB-lite"/>
    </source>
</evidence>
<evidence type="ECO:0000256" key="2">
    <source>
        <dbReference type="ARBA" id="ARBA00022692"/>
    </source>
</evidence>
<dbReference type="Gene3D" id="1.20.1740.10">
    <property type="entry name" value="Amino acid/polyamine transporter I"/>
    <property type="match status" value="1"/>
</dbReference>
<proteinExistence type="predicted"/>
<evidence type="ECO:0000313" key="7">
    <source>
        <dbReference type="EMBL" id="KAK2166211.1"/>
    </source>
</evidence>
<dbReference type="GO" id="GO:0016020">
    <property type="term" value="C:membrane"/>
    <property type="evidence" value="ECO:0007669"/>
    <property type="project" value="UniProtKB-SubCell"/>
</dbReference>
<keyword evidence="8" id="KW-1185">Reference proteome</keyword>
<dbReference type="FunFam" id="1.20.1740.10:FF:000056">
    <property type="entry name" value="Y+L amino acid transporter 2"/>
    <property type="match status" value="1"/>
</dbReference>
<dbReference type="EMBL" id="JAODUO010001329">
    <property type="protein sequence ID" value="KAK2166211.1"/>
    <property type="molecule type" value="Genomic_DNA"/>
</dbReference>
<gene>
    <name evidence="7" type="ORF">NP493_1331g00000</name>
</gene>
<protein>
    <recommendedName>
        <fullName evidence="9">Amino acid permease</fullName>
    </recommendedName>
</protein>
<evidence type="ECO:0000313" key="8">
    <source>
        <dbReference type="Proteomes" id="UP001209878"/>
    </source>
</evidence>
<sequence length="175" mass="18729">MGRKNGATASPDKQSADAAAEKDKVVVEGESDVIKLKPKITLLNGVTMIIGSVIGSGIFVSPSGVQKHVGSVGVSLIVWLSCGLFSIIGAHCYAELGTLIVKSGADYAYIYEAFGPFMAFLRLWVEVMVVRPCSQAIVALTFATYIIDPIFPDCPKPEIATRLLAALCICKYYCF</sequence>
<evidence type="ECO:0008006" key="9">
    <source>
        <dbReference type="Google" id="ProtNLM"/>
    </source>
</evidence>
<evidence type="ECO:0000256" key="1">
    <source>
        <dbReference type="ARBA" id="ARBA00004141"/>
    </source>
</evidence>
<dbReference type="PANTHER" id="PTHR11785:SF531">
    <property type="entry name" value="LARGE NEUTRAL AMINO ACIDS TRANSPORTER SMALL SUBUNIT 1"/>
    <property type="match status" value="1"/>
</dbReference>
<dbReference type="PANTHER" id="PTHR11785">
    <property type="entry name" value="AMINO ACID TRANSPORTER"/>
    <property type="match status" value="1"/>
</dbReference>
<feature type="transmembrane region" description="Helical" evidence="6">
    <location>
        <begin position="40"/>
        <end position="60"/>
    </location>
</feature>
<keyword evidence="4 6" id="KW-0472">Membrane</keyword>
<comment type="caution">
    <text evidence="7">The sequence shown here is derived from an EMBL/GenBank/DDBJ whole genome shotgun (WGS) entry which is preliminary data.</text>
</comment>
<feature type="transmembrane region" description="Helical" evidence="6">
    <location>
        <begin position="72"/>
        <end position="94"/>
    </location>
</feature>
<reference evidence="7" key="1">
    <citation type="journal article" date="2023" name="Mol. Biol. Evol.">
        <title>Third-Generation Sequencing Reveals the Adaptive Role of the Epigenome in Three Deep-Sea Polychaetes.</title>
        <authorList>
            <person name="Perez M."/>
            <person name="Aroh O."/>
            <person name="Sun Y."/>
            <person name="Lan Y."/>
            <person name="Juniper S.K."/>
            <person name="Young C.R."/>
            <person name="Angers B."/>
            <person name="Qian P.Y."/>
        </authorList>
    </citation>
    <scope>NUCLEOTIDE SEQUENCE</scope>
    <source>
        <strain evidence="7">R07B-5</strain>
    </source>
</reference>
<dbReference type="GO" id="GO:0015179">
    <property type="term" value="F:L-amino acid transmembrane transporter activity"/>
    <property type="evidence" value="ECO:0007669"/>
    <property type="project" value="TreeGrafter"/>
</dbReference>